<comment type="caution">
    <text evidence="7">The sequence shown here is derived from an EMBL/GenBank/DDBJ whole genome shotgun (WGS) entry which is preliminary data.</text>
</comment>
<proteinExistence type="inferred from homology"/>
<dbReference type="PANTHER" id="PTHR43668:SF4">
    <property type="entry name" value="ALLANTOINASE"/>
    <property type="match status" value="1"/>
</dbReference>
<name>A0ABQ5VBP4_9PROT</name>
<dbReference type="NCBIfam" id="NF006559">
    <property type="entry name" value="PRK09060.1"/>
    <property type="match status" value="1"/>
</dbReference>
<dbReference type="SUPFAM" id="SSF51338">
    <property type="entry name" value="Composite domain of metallo-dependent hydrolases"/>
    <property type="match status" value="1"/>
</dbReference>
<evidence type="ECO:0000256" key="4">
    <source>
        <dbReference type="ARBA" id="ARBA00022723"/>
    </source>
</evidence>
<keyword evidence="5" id="KW-0378">Hydrolase</keyword>
<dbReference type="EMBL" id="BSNK01000002">
    <property type="protein sequence ID" value="GLQ24870.1"/>
    <property type="molecule type" value="Genomic_DNA"/>
</dbReference>
<dbReference type="Pfam" id="PF01979">
    <property type="entry name" value="Amidohydro_1"/>
    <property type="match status" value="1"/>
</dbReference>
<dbReference type="InterPro" id="IPR002195">
    <property type="entry name" value="Dihydroorotase_CS"/>
</dbReference>
<evidence type="ECO:0000256" key="2">
    <source>
        <dbReference type="ARBA" id="ARBA00002368"/>
    </source>
</evidence>
<gene>
    <name evidence="7" type="ORF">GCM10007853_27440</name>
</gene>
<dbReference type="NCBIfam" id="TIGR00857">
    <property type="entry name" value="pyrC_multi"/>
    <property type="match status" value="1"/>
</dbReference>
<dbReference type="Gene3D" id="3.20.20.140">
    <property type="entry name" value="Metal-dependent hydrolases"/>
    <property type="match status" value="1"/>
</dbReference>
<dbReference type="PANTHER" id="PTHR43668">
    <property type="entry name" value="ALLANTOINASE"/>
    <property type="match status" value="1"/>
</dbReference>
<feature type="domain" description="Amidohydrolase-related" evidence="6">
    <location>
        <begin position="58"/>
        <end position="430"/>
    </location>
</feature>
<dbReference type="CDD" id="cd01318">
    <property type="entry name" value="DHOase_IIb"/>
    <property type="match status" value="1"/>
</dbReference>
<evidence type="ECO:0000256" key="3">
    <source>
        <dbReference type="ARBA" id="ARBA00010286"/>
    </source>
</evidence>
<keyword evidence="4" id="KW-0479">Metal-binding</keyword>
<comment type="function">
    <text evidence="2">Catalyzes the reversible cyclization of carbamoyl aspartate to dihydroorotate.</text>
</comment>
<dbReference type="SUPFAM" id="SSF51556">
    <property type="entry name" value="Metallo-dependent hydrolases"/>
    <property type="match status" value="1"/>
</dbReference>
<protein>
    <submittedName>
        <fullName evidence="7">Dihydroorotase</fullName>
    </submittedName>
</protein>
<comment type="similarity">
    <text evidence="3">Belongs to the metallo-dependent hydrolases superfamily. DHOase family. Class I DHOase subfamily.</text>
</comment>
<dbReference type="RefSeq" id="WP_284391800.1">
    <property type="nucleotide sequence ID" value="NZ_BSNK01000002.1"/>
</dbReference>
<dbReference type="InterPro" id="IPR032466">
    <property type="entry name" value="Metal_Hydrolase"/>
</dbReference>
<keyword evidence="8" id="KW-1185">Reference proteome</keyword>
<dbReference type="InterPro" id="IPR050138">
    <property type="entry name" value="DHOase/Allantoinase_Hydrolase"/>
</dbReference>
<reference evidence="7" key="2">
    <citation type="submission" date="2023-01" db="EMBL/GenBank/DDBJ databases">
        <title>Draft genome sequence of Algimonas ampicilliniresistens strain NBRC 108219.</title>
        <authorList>
            <person name="Sun Q."/>
            <person name="Mori K."/>
        </authorList>
    </citation>
    <scope>NUCLEOTIDE SEQUENCE</scope>
    <source>
        <strain evidence="7">NBRC 108219</strain>
    </source>
</reference>
<reference evidence="7" key="1">
    <citation type="journal article" date="2014" name="Int. J. Syst. Evol. Microbiol.">
        <title>Complete genome of a new Firmicutes species belonging to the dominant human colonic microbiota ('Ruminococcus bicirculans') reveals two chromosomes and a selective capacity to utilize plant glucans.</title>
        <authorList>
            <consortium name="NISC Comparative Sequencing Program"/>
            <person name="Wegmann U."/>
            <person name="Louis P."/>
            <person name="Goesmann A."/>
            <person name="Henrissat B."/>
            <person name="Duncan S.H."/>
            <person name="Flint H.J."/>
        </authorList>
    </citation>
    <scope>NUCLEOTIDE SEQUENCE</scope>
    <source>
        <strain evidence="7">NBRC 108219</strain>
    </source>
</reference>
<evidence type="ECO:0000256" key="1">
    <source>
        <dbReference type="ARBA" id="ARBA00001947"/>
    </source>
</evidence>
<dbReference type="InterPro" id="IPR011059">
    <property type="entry name" value="Metal-dep_hydrolase_composite"/>
</dbReference>
<organism evidence="7 8">
    <name type="scientific">Algimonas ampicilliniresistens</name>
    <dbReference type="NCBI Taxonomy" id="1298735"/>
    <lineage>
        <taxon>Bacteria</taxon>
        <taxon>Pseudomonadati</taxon>
        <taxon>Pseudomonadota</taxon>
        <taxon>Alphaproteobacteria</taxon>
        <taxon>Maricaulales</taxon>
        <taxon>Robiginitomaculaceae</taxon>
        <taxon>Algimonas</taxon>
    </lineage>
</organism>
<evidence type="ECO:0000313" key="8">
    <source>
        <dbReference type="Proteomes" id="UP001161391"/>
    </source>
</evidence>
<dbReference type="Proteomes" id="UP001161391">
    <property type="component" value="Unassembled WGS sequence"/>
</dbReference>
<accession>A0ABQ5VBP4</accession>
<comment type="cofactor">
    <cofactor evidence="1">
        <name>Zn(2+)</name>
        <dbReference type="ChEBI" id="CHEBI:29105"/>
    </cofactor>
</comment>
<dbReference type="InterPro" id="IPR006680">
    <property type="entry name" value="Amidohydro-rel"/>
</dbReference>
<dbReference type="PROSITE" id="PS00483">
    <property type="entry name" value="DIHYDROOROTASE_2"/>
    <property type="match status" value="1"/>
</dbReference>
<evidence type="ECO:0000313" key="7">
    <source>
        <dbReference type="EMBL" id="GLQ24870.1"/>
    </source>
</evidence>
<evidence type="ECO:0000259" key="6">
    <source>
        <dbReference type="Pfam" id="PF01979"/>
    </source>
</evidence>
<sequence length="451" mass="49291">MTQTPAMTFDLLIRGGTIVNHSGRSVTDVGVRDGKIVAIGSLGQASAGEVIDATGLHVLPGVIDSQVHFREPGPTHKEDLRAGSMGAVLGGVTGVFEMPNTNPTTSTAAMLQDKLDRAAGKVDHGGMFCNHAFYVGGTHANADHLNELERLPGCCGVKVFMGASTGDLLIADDEGLRRVLKSINRRASFHSEDEARMAERRHLAREGDWTSHTDVRDKQSAIISTERLIRMAREANKRIHVLHISTAEEVPILAANKDLVTCEILPNHLSIYGPEAYEQLEGRVQQNPPIRDYENAQGLWEGVRNGTFDVMGTDHAPHTLEEKSMPYPASPSGMPGVQTFVPLMLDWVNKGALSLERFVDLTSHGVNRVWGVVGKGRLAAGYDADITIVDMKATRTLRDEDQANRSGWTPYHGREVQGWPTHTIIDGRIVMQEDEIIGEAQGKPYRFAECL</sequence>
<evidence type="ECO:0000256" key="5">
    <source>
        <dbReference type="ARBA" id="ARBA00022801"/>
    </source>
</evidence>